<reference evidence="8" key="1">
    <citation type="journal article" date="2019" name="Int. J. Syst. Evol. Microbiol.">
        <title>The Global Catalogue of Microorganisms (GCM) 10K type strain sequencing project: providing services to taxonomists for standard genome sequencing and annotation.</title>
        <authorList>
            <consortium name="The Broad Institute Genomics Platform"/>
            <consortium name="The Broad Institute Genome Sequencing Center for Infectious Disease"/>
            <person name="Wu L."/>
            <person name="Ma J."/>
        </authorList>
    </citation>
    <scope>NUCLEOTIDE SEQUENCE [LARGE SCALE GENOMIC DNA]</scope>
    <source>
        <strain evidence="8">YIM 94188</strain>
    </source>
</reference>
<keyword evidence="5 6" id="KW-0472">Membrane</keyword>
<dbReference type="Pfam" id="PF01810">
    <property type="entry name" value="LysE"/>
    <property type="match status" value="1"/>
</dbReference>
<keyword evidence="8" id="KW-1185">Reference proteome</keyword>
<evidence type="ECO:0000313" key="7">
    <source>
        <dbReference type="EMBL" id="MFC5728635.1"/>
    </source>
</evidence>
<dbReference type="EMBL" id="JBHSNS010000002">
    <property type="protein sequence ID" value="MFC5728635.1"/>
    <property type="molecule type" value="Genomic_DNA"/>
</dbReference>
<evidence type="ECO:0000313" key="8">
    <source>
        <dbReference type="Proteomes" id="UP001596072"/>
    </source>
</evidence>
<feature type="transmembrane region" description="Helical" evidence="6">
    <location>
        <begin position="73"/>
        <end position="91"/>
    </location>
</feature>
<dbReference type="RefSeq" id="WP_378526982.1">
    <property type="nucleotide sequence ID" value="NZ_JBHSNS010000002.1"/>
</dbReference>
<evidence type="ECO:0000256" key="5">
    <source>
        <dbReference type="ARBA" id="ARBA00023136"/>
    </source>
</evidence>
<accession>A0ABW0ZIZ8</accession>
<evidence type="ECO:0000256" key="2">
    <source>
        <dbReference type="ARBA" id="ARBA00022475"/>
    </source>
</evidence>
<organism evidence="7 8">
    <name type="scientific">Nocardioides vastitatis</name>
    <dbReference type="NCBI Taxonomy" id="2568655"/>
    <lineage>
        <taxon>Bacteria</taxon>
        <taxon>Bacillati</taxon>
        <taxon>Actinomycetota</taxon>
        <taxon>Actinomycetes</taxon>
        <taxon>Propionibacteriales</taxon>
        <taxon>Nocardioidaceae</taxon>
        <taxon>Nocardioides</taxon>
    </lineage>
</organism>
<keyword evidence="2" id="KW-1003">Cell membrane</keyword>
<sequence length="214" mass="22412">MPHQLLPFLAVAALLTLTPGPDMALVLRNGIRGGVRTAWWTGLGCCTGIAVYAAASAVGLAAVLAASTTAFTLIKFVGAAYLIYLGVMALVHSRKGAPPTDGHGAVLSRAHEPVLGRAQAFRQGLMSNLLNPKIALIFLTLIPQFVSPGEEPFATTAVLAAAFLGMGLLWWRTFSLAVGVLGRFMASERVRTTVERVTGIVLIGLGVRVAVADH</sequence>
<keyword evidence="3 6" id="KW-0812">Transmembrane</keyword>
<feature type="transmembrane region" description="Helical" evidence="6">
    <location>
        <begin position="193"/>
        <end position="211"/>
    </location>
</feature>
<proteinExistence type="predicted"/>
<evidence type="ECO:0000256" key="4">
    <source>
        <dbReference type="ARBA" id="ARBA00022989"/>
    </source>
</evidence>
<feature type="transmembrane region" description="Helical" evidence="6">
    <location>
        <begin position="157"/>
        <end position="181"/>
    </location>
</feature>
<evidence type="ECO:0000256" key="3">
    <source>
        <dbReference type="ARBA" id="ARBA00022692"/>
    </source>
</evidence>
<keyword evidence="4 6" id="KW-1133">Transmembrane helix</keyword>
<gene>
    <name evidence="7" type="ORF">ACFPQB_06865</name>
</gene>
<dbReference type="PANTHER" id="PTHR30086">
    <property type="entry name" value="ARGININE EXPORTER PROTEIN ARGO"/>
    <property type="match status" value="1"/>
</dbReference>
<evidence type="ECO:0000256" key="1">
    <source>
        <dbReference type="ARBA" id="ARBA00004651"/>
    </source>
</evidence>
<comment type="caution">
    <text evidence="7">The sequence shown here is derived from an EMBL/GenBank/DDBJ whole genome shotgun (WGS) entry which is preliminary data.</text>
</comment>
<dbReference type="PANTHER" id="PTHR30086:SF20">
    <property type="entry name" value="ARGININE EXPORTER PROTEIN ARGO-RELATED"/>
    <property type="match status" value="1"/>
</dbReference>
<dbReference type="InterPro" id="IPR001123">
    <property type="entry name" value="LeuE-type"/>
</dbReference>
<feature type="transmembrane region" description="Helical" evidence="6">
    <location>
        <begin position="40"/>
        <end position="66"/>
    </location>
</feature>
<evidence type="ECO:0000256" key="6">
    <source>
        <dbReference type="SAM" id="Phobius"/>
    </source>
</evidence>
<dbReference type="PIRSF" id="PIRSF006324">
    <property type="entry name" value="LeuE"/>
    <property type="match status" value="1"/>
</dbReference>
<comment type="subcellular location">
    <subcellularLocation>
        <location evidence="1">Cell membrane</location>
        <topology evidence="1">Multi-pass membrane protein</topology>
    </subcellularLocation>
</comment>
<dbReference type="Proteomes" id="UP001596072">
    <property type="component" value="Unassembled WGS sequence"/>
</dbReference>
<protein>
    <submittedName>
        <fullName evidence="7">LysE family translocator</fullName>
    </submittedName>
</protein>
<name>A0ABW0ZIZ8_9ACTN</name>